<dbReference type="Proteomes" id="UP001501747">
    <property type="component" value="Unassembled WGS sequence"/>
</dbReference>
<evidence type="ECO:0000313" key="1">
    <source>
        <dbReference type="EMBL" id="GAA3989662.1"/>
    </source>
</evidence>
<evidence type="ECO:0000313" key="2">
    <source>
        <dbReference type="Proteomes" id="UP001501747"/>
    </source>
</evidence>
<dbReference type="EMBL" id="BAABAL010000004">
    <property type="protein sequence ID" value="GAA3989662.1"/>
    <property type="molecule type" value="Genomic_DNA"/>
</dbReference>
<proteinExistence type="predicted"/>
<protein>
    <recommendedName>
        <fullName evidence="3">DUF3039 domain-containing protein</fullName>
    </recommendedName>
</protein>
<comment type="caution">
    <text evidence="1">The sequence shown here is derived from an EMBL/GenBank/DDBJ whole genome shotgun (WGS) entry which is preliminary data.</text>
</comment>
<sequence>MQHRIYANPITCGYDGREHHVTDTAFHKGQQAGRYVALCGHLVEPMPMATPSGRPCTNCLGILHAFPDSAQ</sequence>
<gene>
    <name evidence="1" type="ORF">GCM10022247_05330</name>
</gene>
<organism evidence="1 2">
    <name type="scientific">Allokutzneria multivorans</name>
    <dbReference type="NCBI Taxonomy" id="1142134"/>
    <lineage>
        <taxon>Bacteria</taxon>
        <taxon>Bacillati</taxon>
        <taxon>Actinomycetota</taxon>
        <taxon>Actinomycetes</taxon>
        <taxon>Pseudonocardiales</taxon>
        <taxon>Pseudonocardiaceae</taxon>
        <taxon>Allokutzneria</taxon>
    </lineage>
</organism>
<evidence type="ECO:0008006" key="3">
    <source>
        <dbReference type="Google" id="ProtNLM"/>
    </source>
</evidence>
<dbReference type="RefSeq" id="WP_344870852.1">
    <property type="nucleotide sequence ID" value="NZ_BAABAL010000004.1"/>
</dbReference>
<keyword evidence="2" id="KW-1185">Reference proteome</keyword>
<accession>A0ABP7QY40</accession>
<reference evidence="2" key="1">
    <citation type="journal article" date="2019" name="Int. J. Syst. Evol. Microbiol.">
        <title>The Global Catalogue of Microorganisms (GCM) 10K type strain sequencing project: providing services to taxonomists for standard genome sequencing and annotation.</title>
        <authorList>
            <consortium name="The Broad Institute Genomics Platform"/>
            <consortium name="The Broad Institute Genome Sequencing Center for Infectious Disease"/>
            <person name="Wu L."/>
            <person name="Ma J."/>
        </authorList>
    </citation>
    <scope>NUCLEOTIDE SEQUENCE [LARGE SCALE GENOMIC DNA]</scope>
    <source>
        <strain evidence="2">JCM 17342</strain>
    </source>
</reference>
<name>A0ABP7QY40_9PSEU</name>